<proteinExistence type="predicted"/>
<name>A0A4C1SV30_EUMVA</name>
<gene>
    <name evidence="1" type="ORF">EVAR_5071_1</name>
</gene>
<evidence type="ECO:0000313" key="2">
    <source>
        <dbReference type="Proteomes" id="UP000299102"/>
    </source>
</evidence>
<dbReference type="EMBL" id="BGZK01000019">
    <property type="protein sequence ID" value="GBP05744.1"/>
    <property type="molecule type" value="Genomic_DNA"/>
</dbReference>
<reference evidence="1 2" key="1">
    <citation type="journal article" date="2019" name="Commun. Biol.">
        <title>The bagworm genome reveals a unique fibroin gene that provides high tensile strength.</title>
        <authorList>
            <person name="Kono N."/>
            <person name="Nakamura H."/>
            <person name="Ohtoshi R."/>
            <person name="Tomita M."/>
            <person name="Numata K."/>
            <person name="Arakawa K."/>
        </authorList>
    </citation>
    <scope>NUCLEOTIDE SEQUENCE [LARGE SCALE GENOMIC DNA]</scope>
</reference>
<sequence>MKFSISSRRPPSPPAAAHEKVVKGEKWLPFQVQHSFSAINTEIRSDAAAGDSPCFLFIKMKIQLFDLNILKRVNGRNLWSESVPWEGMSGAAGGAGGGG</sequence>
<organism evidence="1 2">
    <name type="scientific">Eumeta variegata</name>
    <name type="common">Bagworm moth</name>
    <name type="synonym">Eumeta japonica</name>
    <dbReference type="NCBI Taxonomy" id="151549"/>
    <lineage>
        <taxon>Eukaryota</taxon>
        <taxon>Metazoa</taxon>
        <taxon>Ecdysozoa</taxon>
        <taxon>Arthropoda</taxon>
        <taxon>Hexapoda</taxon>
        <taxon>Insecta</taxon>
        <taxon>Pterygota</taxon>
        <taxon>Neoptera</taxon>
        <taxon>Endopterygota</taxon>
        <taxon>Lepidoptera</taxon>
        <taxon>Glossata</taxon>
        <taxon>Ditrysia</taxon>
        <taxon>Tineoidea</taxon>
        <taxon>Psychidae</taxon>
        <taxon>Oiketicinae</taxon>
        <taxon>Eumeta</taxon>
    </lineage>
</organism>
<evidence type="ECO:0000313" key="1">
    <source>
        <dbReference type="EMBL" id="GBP05744.1"/>
    </source>
</evidence>
<keyword evidence="2" id="KW-1185">Reference proteome</keyword>
<comment type="caution">
    <text evidence="1">The sequence shown here is derived from an EMBL/GenBank/DDBJ whole genome shotgun (WGS) entry which is preliminary data.</text>
</comment>
<dbReference type="Proteomes" id="UP000299102">
    <property type="component" value="Unassembled WGS sequence"/>
</dbReference>
<accession>A0A4C1SV30</accession>
<protein>
    <submittedName>
        <fullName evidence="1">Uncharacterized protein</fullName>
    </submittedName>
</protein>
<dbReference type="AlphaFoldDB" id="A0A4C1SV30"/>